<name>A0ABT0BHU2_9SPHN</name>
<comment type="caution">
    <text evidence="2">The sequence shown here is derived from an EMBL/GenBank/DDBJ whole genome shotgun (WGS) entry which is preliminary data.</text>
</comment>
<reference evidence="2" key="1">
    <citation type="submission" date="2022-03" db="EMBL/GenBank/DDBJ databases">
        <title>Identification of a novel bacterium isolated from mangrove sediments.</title>
        <authorList>
            <person name="Pan X."/>
        </authorList>
    </citation>
    <scope>NUCLEOTIDE SEQUENCE</scope>
    <source>
        <strain evidence="2">B1949</strain>
    </source>
</reference>
<feature type="non-terminal residue" evidence="2">
    <location>
        <position position="1"/>
    </location>
</feature>
<protein>
    <submittedName>
        <fullName evidence="2">Uncharacterized protein</fullName>
    </submittedName>
</protein>
<evidence type="ECO:0000313" key="3">
    <source>
        <dbReference type="Proteomes" id="UP001162881"/>
    </source>
</evidence>
<sequence>APETGEATQPPDAPSDAAGDAPPEPIEGASQASGQTRPQAAAPETRWAYAAPRIDQIAGHASIRTEPRQPDEPRFARIVPPAAGRRSDDPHPDRSTLATLELPGCADLSAPTLQGYGYGDIEAALGLVPGQTPFERLEDILDPQAGGQAGGPPLDEPSTIVAQRALRAIIEDARGSDVTRQETIENWLANLLAGAWPRSAPLLEAATEAFRWQEEWHRFDARPQIRFLGARLRGERFRAKVADPAHRYHRAWRELNRPGRGGLLRSRAAHDDVQFLLGGIRQNFPHIESELDPRRVEWWNRKTVHWPRLLLALVWLLFVLRVFGWGWDWPFADTRFALPDGSEIELSDRGDPKPAALERALQATLDNSFGPGHTLEWLWHGDDSLAKALVARLRSDLQTGRDESYRLRDTANLVRQRTDMKGRQSAGQALEQAMALRLAQLRAARATSPAACLEMLHSARFPITVNVPSRLRVLERLTATRLIDAPPSLESAPSGSETVSIPGALVKIVIETTGLDAARVRDALQGAGDDVARCDVTIALLAATLEWKGDTAQRDAILRSL</sequence>
<dbReference type="Proteomes" id="UP001162881">
    <property type="component" value="Unassembled WGS sequence"/>
</dbReference>
<dbReference type="EMBL" id="JALHLF010000121">
    <property type="protein sequence ID" value="MCJ2184610.1"/>
    <property type="molecule type" value="Genomic_DNA"/>
</dbReference>
<dbReference type="RefSeq" id="WP_244023619.1">
    <property type="nucleotide sequence ID" value="NZ_JALHLF010000121.1"/>
</dbReference>
<evidence type="ECO:0000256" key="1">
    <source>
        <dbReference type="SAM" id="MobiDB-lite"/>
    </source>
</evidence>
<gene>
    <name evidence="2" type="ORF">MTR62_18230</name>
</gene>
<proteinExistence type="predicted"/>
<keyword evidence="3" id="KW-1185">Reference proteome</keyword>
<evidence type="ECO:0000313" key="2">
    <source>
        <dbReference type="EMBL" id="MCJ2184610.1"/>
    </source>
</evidence>
<organism evidence="2 3">
    <name type="scientific">Novosphingobium organovorum</name>
    <dbReference type="NCBI Taxonomy" id="2930092"/>
    <lineage>
        <taxon>Bacteria</taxon>
        <taxon>Pseudomonadati</taxon>
        <taxon>Pseudomonadota</taxon>
        <taxon>Alphaproteobacteria</taxon>
        <taxon>Sphingomonadales</taxon>
        <taxon>Sphingomonadaceae</taxon>
        <taxon>Novosphingobium</taxon>
    </lineage>
</organism>
<accession>A0ABT0BHU2</accession>
<feature type="region of interest" description="Disordered" evidence="1">
    <location>
        <begin position="1"/>
        <end position="53"/>
    </location>
</feature>